<name>A0ABD6ASU9_9EURY</name>
<dbReference type="InterPro" id="IPR036250">
    <property type="entry name" value="AcylCo_DH-like_C"/>
</dbReference>
<evidence type="ECO:0000256" key="1">
    <source>
        <dbReference type="ARBA" id="ARBA00009347"/>
    </source>
</evidence>
<keyword evidence="3 4" id="KW-0274">FAD</keyword>
<organism evidence="9 10">
    <name type="scientific">Halomarina rubra</name>
    <dbReference type="NCBI Taxonomy" id="2071873"/>
    <lineage>
        <taxon>Archaea</taxon>
        <taxon>Methanobacteriati</taxon>
        <taxon>Methanobacteriota</taxon>
        <taxon>Stenosarchaea group</taxon>
        <taxon>Halobacteria</taxon>
        <taxon>Halobacteriales</taxon>
        <taxon>Natronomonadaceae</taxon>
        <taxon>Halomarina</taxon>
    </lineage>
</organism>
<dbReference type="GO" id="GO:0016491">
    <property type="term" value="F:oxidoreductase activity"/>
    <property type="evidence" value="ECO:0007669"/>
    <property type="project" value="UniProtKB-KW"/>
</dbReference>
<feature type="domain" description="Acyl-CoA dehydrogenase/oxidase C-terminal" evidence="5">
    <location>
        <begin position="301"/>
        <end position="465"/>
    </location>
</feature>
<dbReference type="Pfam" id="PF18158">
    <property type="entry name" value="AidB_N"/>
    <property type="match status" value="1"/>
</dbReference>
<evidence type="ECO:0000259" key="8">
    <source>
        <dbReference type="Pfam" id="PF22217"/>
    </source>
</evidence>
<keyword evidence="4" id="KW-0560">Oxidoreductase</keyword>
<dbReference type="PANTHER" id="PTHR42707">
    <property type="entry name" value="ACYL-COA DEHYDROGENASE"/>
    <property type="match status" value="1"/>
</dbReference>
<dbReference type="InterPro" id="IPR041504">
    <property type="entry name" value="AidB_N"/>
</dbReference>
<evidence type="ECO:0000256" key="3">
    <source>
        <dbReference type="ARBA" id="ARBA00022827"/>
    </source>
</evidence>
<proteinExistence type="inferred from homology"/>
<evidence type="ECO:0000313" key="10">
    <source>
        <dbReference type="Proteomes" id="UP001597187"/>
    </source>
</evidence>
<dbReference type="Gene3D" id="1.20.140.10">
    <property type="entry name" value="Butyryl-CoA Dehydrogenase, subunit A, domain 3"/>
    <property type="match status" value="1"/>
</dbReference>
<accession>A0ABD6ASU9</accession>
<dbReference type="Pfam" id="PF22217">
    <property type="entry name" value="ACDH-11_C"/>
    <property type="match status" value="1"/>
</dbReference>
<dbReference type="SUPFAM" id="SSF47203">
    <property type="entry name" value="Acyl-CoA dehydrogenase C-terminal domain-like"/>
    <property type="match status" value="1"/>
</dbReference>
<dbReference type="InterPro" id="IPR006091">
    <property type="entry name" value="Acyl-CoA_Oxase/DH_mid-dom"/>
</dbReference>
<dbReference type="EMBL" id="JBHUDC010000002">
    <property type="protein sequence ID" value="MFD1512328.1"/>
    <property type="molecule type" value="Genomic_DNA"/>
</dbReference>
<dbReference type="InterPro" id="IPR052904">
    <property type="entry name" value="Acyl-CoA_dehydrogenase-like"/>
</dbReference>
<dbReference type="InterPro" id="IPR053998">
    <property type="entry name" value="ACDH-11_C"/>
</dbReference>
<dbReference type="InterPro" id="IPR009100">
    <property type="entry name" value="AcylCoA_DH/oxidase_NM_dom_sf"/>
</dbReference>
<dbReference type="PANTHER" id="PTHR42707:SF2">
    <property type="entry name" value="ACD11 DEHYDROGENASE"/>
    <property type="match status" value="1"/>
</dbReference>
<comment type="caution">
    <text evidence="9">The sequence shown here is derived from an EMBL/GenBank/DDBJ whole genome shotgun (WGS) entry which is preliminary data.</text>
</comment>
<keyword evidence="10" id="KW-1185">Reference proteome</keyword>
<evidence type="ECO:0000256" key="2">
    <source>
        <dbReference type="ARBA" id="ARBA00022630"/>
    </source>
</evidence>
<protein>
    <submittedName>
        <fullName evidence="9">Acyl-CoA dehydrogenase family protein</fullName>
    </submittedName>
</protein>
<keyword evidence="2 4" id="KW-0285">Flavoprotein</keyword>
<dbReference type="Proteomes" id="UP001597187">
    <property type="component" value="Unassembled WGS sequence"/>
</dbReference>
<evidence type="ECO:0000259" key="6">
    <source>
        <dbReference type="Pfam" id="PF02770"/>
    </source>
</evidence>
<reference evidence="9 10" key="1">
    <citation type="journal article" date="2019" name="Int. J. Syst. Evol. Microbiol.">
        <title>The Global Catalogue of Microorganisms (GCM) 10K type strain sequencing project: providing services to taxonomists for standard genome sequencing and annotation.</title>
        <authorList>
            <consortium name="The Broad Institute Genomics Platform"/>
            <consortium name="The Broad Institute Genome Sequencing Center for Infectious Disease"/>
            <person name="Wu L."/>
            <person name="Ma J."/>
        </authorList>
    </citation>
    <scope>NUCLEOTIDE SEQUENCE [LARGE SCALE GENOMIC DNA]</scope>
    <source>
        <strain evidence="9 10">CGMCC 1.12563</strain>
    </source>
</reference>
<comment type="cofactor">
    <cofactor evidence="4">
        <name>FAD</name>
        <dbReference type="ChEBI" id="CHEBI:57692"/>
    </cofactor>
</comment>
<feature type="domain" description="Acyl-CoA dehydrogenase 11-like C-terminal" evidence="8">
    <location>
        <begin position="473"/>
        <end position="551"/>
    </location>
</feature>
<feature type="domain" description="Adaptive response protein AidB N-terminal" evidence="7">
    <location>
        <begin position="14"/>
        <end position="170"/>
    </location>
</feature>
<dbReference type="Gene3D" id="2.40.110.20">
    <property type="match status" value="1"/>
</dbReference>
<dbReference type="Pfam" id="PF02770">
    <property type="entry name" value="Acyl-CoA_dh_M"/>
    <property type="match status" value="1"/>
</dbReference>
<dbReference type="Pfam" id="PF00441">
    <property type="entry name" value="Acyl-CoA_dh_1"/>
    <property type="match status" value="1"/>
</dbReference>
<dbReference type="InterPro" id="IPR009075">
    <property type="entry name" value="AcylCo_DH/oxidase_C"/>
</dbReference>
<dbReference type="RefSeq" id="WP_250872309.1">
    <property type="nucleotide sequence ID" value="NZ_JALXFV010000002.1"/>
</dbReference>
<evidence type="ECO:0000313" key="9">
    <source>
        <dbReference type="EMBL" id="MFD1512328.1"/>
    </source>
</evidence>
<feature type="domain" description="Acyl-CoA oxidase/dehydrogenase middle" evidence="6">
    <location>
        <begin position="179"/>
        <end position="288"/>
    </location>
</feature>
<evidence type="ECO:0000256" key="4">
    <source>
        <dbReference type="RuleBase" id="RU362125"/>
    </source>
</evidence>
<evidence type="ECO:0000259" key="7">
    <source>
        <dbReference type="Pfam" id="PF18158"/>
    </source>
</evidence>
<evidence type="ECO:0000259" key="5">
    <source>
        <dbReference type="Pfam" id="PF00441"/>
    </source>
</evidence>
<dbReference type="Gene3D" id="6.10.250.600">
    <property type="match status" value="1"/>
</dbReference>
<dbReference type="AlphaFoldDB" id="A0ABD6ASU9"/>
<comment type="similarity">
    <text evidence="1 4">Belongs to the acyl-CoA dehydrogenase family.</text>
</comment>
<gene>
    <name evidence="9" type="ORF">ACFSBT_03425</name>
</gene>
<sequence length="611" mass="67308">MDDPIDYGTLDSGRDCNYWALDRTLQRVVERAYPEAEFEWAAERLDWLGEETGHRIVDNSEAVERHPPELDTYDDWGEVQNHVEYHPALADTELATYCEFGLAHDVFHAPDGRDEPLGLTHAIAGEAILSYVDPGFVCPASMTVGAAIVLDRFGRDDPRTKRYFEALTSDDPDEYVEGAMFLTEKQGGSDVGANETVAVATDEEGVYELTGEKWFCSNIDAEGTLALARREDAPEGTKGLSLFVVPHTVSEDGDPRGEGDDTRLNDQLYRRLKDKLGTLSVPTGEVELRGATGYLVGEPEQGFRYMTEMLNFERLSNAAASVGIVGRCLLESKVYAADREAFGQTIDQYPLMRRDLVEMAVDYEAASAFVFSASRLLDEYREAVREEGIDSAHDSEAFRLMRLLVPIAKLRTARESVDTASYACEVLGGNGYVSGFTTERLLRDAQVLPIWEGTSNILSLDVLRVLAKQASHEVFVPAVEERLDAASEHDALSETAATVREELADLQSGMATLATEDQEYAQLQAKELANYVYDVFAAAELLDMAAEDLESGDGRRALVAHEFVSRQFGREEGRGISSGDRVALDHFDAIVRYAGVDPDELATPASAPADD</sequence>
<dbReference type="SUPFAM" id="SSF56645">
    <property type="entry name" value="Acyl-CoA dehydrogenase NM domain-like"/>
    <property type="match status" value="1"/>
</dbReference>